<dbReference type="PROSITE" id="PS01186">
    <property type="entry name" value="EGF_2"/>
    <property type="match status" value="1"/>
</dbReference>
<keyword evidence="1" id="KW-0245">EGF-like domain</keyword>
<dbReference type="EMBL" id="JAANYQ010000004">
    <property type="protein sequence ID" value="KAF4124677.1"/>
    <property type="molecule type" value="Genomic_DNA"/>
</dbReference>
<sequence length="856" mass="90418">MSRPNHGWDMDQPMPPAASMMRQRERDPGAYGPGAPRRQQYSPTMDSDASSSPIGNLSPPPRRHITSPPSSAQPPPPPMGAAMSSNSAAAPSSRSRFPFRSEGKMTPVISRPTHLSNWPLPSGSPAVPSPSGSTGAPSGRPLRAPPRPPRPSRVPSMVNQHRPEEPTPVFLTHQQHGRDGGAATEPELAAVTPMTPSSRLTTSSMGTIPEFPTPAAVAVPDMPPPPRRSLYLGPHAARRGVSSYYSTMSNVSPIAEENNRSHGSYASSAAMPGNWSPSSPLYSNPDSFFDDTMTDVSRDSMGDEYEDNSNLVRSASIGKKGRPQLVENKAGSSARPSPQPVQRPFQAGTGYVDETSSSSDTATPAVTPAVTPAADDRANQASRQFFVPVGLRGPTGSAADLEKQDLGPQRPSALPPARSNSRRLSGLKRPPRLDMDAVRAAEARGSLTSLPDLIKRATRLAAMIEGGRRPASRIDGLNDFPEKSDGNAKDDVAARRHHSGLSDMLNAFPSPAQAGPQERRRRGSWFPTTSWPLAPSRLRDIGEVDSSASPRPGQQAPRGDGAGSGEKKQKKRGCCCGLPKWAIALLVLLALCLLAAAIVLPLEAFVFKNLGGNDDEPESTTERCAASLTCKNGGTSYDSQGTCSCICTNGFTGRDCSVSGSEGCTTTDLVGTGPSSTISNVTLGTAIPRLVEDASANFSIPLSPSQILAKINYGDLSCRAQNSLVTFQGRSTRQGQSSDSSVSSLKTDDGGMASSKAMVQQRRADSGSDSDVDASGFFSASENVLDFARVAVLYVLQEEDETSASQAQAAMEQFFTRASRRRAKNRQAMNLTLSSGNTIDLLSLQINVGDGDVGGS</sequence>
<evidence type="ECO:0000259" key="4">
    <source>
        <dbReference type="PROSITE" id="PS50026"/>
    </source>
</evidence>
<keyword evidence="3" id="KW-0812">Transmembrane</keyword>
<feature type="domain" description="EGF-like" evidence="4">
    <location>
        <begin position="620"/>
        <end position="657"/>
    </location>
</feature>
<dbReference type="Gene3D" id="2.10.25.10">
    <property type="entry name" value="Laminin"/>
    <property type="match status" value="1"/>
</dbReference>
<dbReference type="GeneID" id="55971571"/>
<evidence type="ECO:0000313" key="5">
    <source>
        <dbReference type="EMBL" id="KAF4124677.1"/>
    </source>
</evidence>
<dbReference type="RefSeq" id="XP_035323329.1">
    <property type="nucleotide sequence ID" value="XM_035467317.1"/>
</dbReference>
<feature type="compositionally biased region" description="Low complexity" evidence="2">
    <location>
        <begin position="355"/>
        <end position="373"/>
    </location>
</feature>
<feature type="compositionally biased region" description="Polar residues" evidence="2">
    <location>
        <begin position="39"/>
        <end position="55"/>
    </location>
</feature>
<feature type="compositionally biased region" description="Low complexity" evidence="2">
    <location>
        <begin position="80"/>
        <end position="100"/>
    </location>
</feature>
<feature type="compositionally biased region" description="Polar residues" evidence="2">
    <location>
        <begin position="275"/>
        <end position="286"/>
    </location>
</feature>
<dbReference type="PROSITE" id="PS00022">
    <property type="entry name" value="EGF_1"/>
    <property type="match status" value="1"/>
</dbReference>
<dbReference type="OrthoDB" id="283575at2759"/>
<dbReference type="PANTHER" id="PTHR17178:SF0">
    <property type="entry name" value="SERGLYCIN"/>
    <property type="match status" value="1"/>
</dbReference>
<comment type="caution">
    <text evidence="5">The sequence shown here is derived from an EMBL/GenBank/DDBJ whole genome shotgun (WGS) entry which is preliminary data.</text>
</comment>
<gene>
    <name evidence="5" type="ORF">GMORB2_5343</name>
</gene>
<evidence type="ECO:0000256" key="1">
    <source>
        <dbReference type="PROSITE-ProRule" id="PRU00076"/>
    </source>
</evidence>
<feature type="compositionally biased region" description="Low complexity" evidence="2">
    <location>
        <begin position="119"/>
        <end position="142"/>
    </location>
</feature>
<accession>A0A9P4YY73</accession>
<feature type="compositionally biased region" description="Polar residues" evidence="2">
    <location>
        <begin position="194"/>
        <end position="206"/>
    </location>
</feature>
<evidence type="ECO:0000256" key="3">
    <source>
        <dbReference type="SAM" id="Phobius"/>
    </source>
</evidence>
<protein>
    <recommendedName>
        <fullName evidence="4">EGF-like domain-containing protein</fullName>
    </recommendedName>
</protein>
<feature type="disulfide bond" evidence="1">
    <location>
        <begin position="647"/>
        <end position="656"/>
    </location>
</feature>
<evidence type="ECO:0000256" key="2">
    <source>
        <dbReference type="SAM" id="MobiDB-lite"/>
    </source>
</evidence>
<feature type="compositionally biased region" description="Low complexity" evidence="2">
    <location>
        <begin position="729"/>
        <end position="744"/>
    </location>
</feature>
<dbReference type="Proteomes" id="UP000749293">
    <property type="component" value="Unassembled WGS sequence"/>
</dbReference>
<name>A0A9P4YY73_9HYPO</name>
<organism evidence="5 6">
    <name type="scientific">Geosmithia morbida</name>
    <dbReference type="NCBI Taxonomy" id="1094350"/>
    <lineage>
        <taxon>Eukaryota</taxon>
        <taxon>Fungi</taxon>
        <taxon>Dikarya</taxon>
        <taxon>Ascomycota</taxon>
        <taxon>Pezizomycotina</taxon>
        <taxon>Sordariomycetes</taxon>
        <taxon>Hypocreomycetidae</taxon>
        <taxon>Hypocreales</taxon>
        <taxon>Bionectriaceae</taxon>
        <taxon>Geosmithia</taxon>
    </lineage>
</organism>
<dbReference type="AlphaFoldDB" id="A0A9P4YY73"/>
<dbReference type="CDD" id="cd00054">
    <property type="entry name" value="EGF_CA"/>
    <property type="match status" value="1"/>
</dbReference>
<keyword evidence="1" id="KW-1015">Disulfide bond</keyword>
<comment type="caution">
    <text evidence="1">Lacks conserved residue(s) required for the propagation of feature annotation.</text>
</comment>
<dbReference type="PROSITE" id="PS50026">
    <property type="entry name" value="EGF_3"/>
    <property type="match status" value="1"/>
</dbReference>
<keyword evidence="3" id="KW-0472">Membrane</keyword>
<proteinExistence type="predicted"/>
<reference evidence="5" key="1">
    <citation type="submission" date="2020-03" db="EMBL/GenBank/DDBJ databases">
        <title>Site-based positive gene gene selection in Geosmithia morbida across the United States reveals a broad range of putative effectors and factors for local host and environmental adapation.</title>
        <authorList>
            <person name="Onufrak A."/>
            <person name="Murdoch R.W."/>
            <person name="Gazis R."/>
            <person name="Huff M."/>
            <person name="Staton M."/>
            <person name="Klingeman W."/>
            <person name="Hadziabdic D."/>
        </authorList>
    </citation>
    <scope>NUCLEOTIDE SEQUENCE</scope>
    <source>
        <strain evidence="5">1262</strain>
    </source>
</reference>
<feature type="compositionally biased region" description="Basic and acidic residues" evidence="2">
    <location>
        <begin position="480"/>
        <end position="494"/>
    </location>
</feature>
<dbReference type="InterPro" id="IPR000742">
    <property type="entry name" value="EGF"/>
</dbReference>
<feature type="region of interest" description="Disordered" evidence="2">
    <location>
        <begin position="470"/>
        <end position="569"/>
    </location>
</feature>
<keyword evidence="6" id="KW-1185">Reference proteome</keyword>
<feature type="region of interest" description="Disordered" evidence="2">
    <location>
        <begin position="1"/>
        <end position="232"/>
    </location>
</feature>
<keyword evidence="3" id="KW-1133">Transmembrane helix</keyword>
<evidence type="ECO:0000313" key="6">
    <source>
        <dbReference type="Proteomes" id="UP000749293"/>
    </source>
</evidence>
<dbReference type="PANTHER" id="PTHR17178">
    <property type="entry name" value="SECRETORY GRANULE PROTEOGLYCAN CORE PROTEIN"/>
    <property type="match status" value="1"/>
</dbReference>
<feature type="transmembrane region" description="Helical" evidence="3">
    <location>
        <begin position="581"/>
        <end position="602"/>
    </location>
</feature>
<feature type="region of interest" description="Disordered" evidence="2">
    <location>
        <begin position="729"/>
        <end position="772"/>
    </location>
</feature>
<feature type="compositionally biased region" description="Pro residues" evidence="2">
    <location>
        <begin position="143"/>
        <end position="152"/>
    </location>
</feature>
<feature type="region of interest" description="Disordered" evidence="2">
    <location>
        <begin position="255"/>
        <end position="433"/>
    </location>
</feature>